<dbReference type="PRINTS" id="PR00452">
    <property type="entry name" value="SH3DOMAIN"/>
</dbReference>
<keyword evidence="1 5" id="KW-0728">SH3 domain</keyword>
<dbReference type="PIRSF" id="PIRSF037874">
    <property type="entry name" value="Cytoplasmic_NCK"/>
    <property type="match status" value="1"/>
</dbReference>
<evidence type="ECO:0000256" key="2">
    <source>
        <dbReference type="ARBA" id="ARBA00022553"/>
    </source>
</evidence>
<keyword evidence="2" id="KW-0597">Phosphoprotein</keyword>
<dbReference type="SUPFAM" id="SSF55550">
    <property type="entry name" value="SH2 domain"/>
    <property type="match status" value="1"/>
</dbReference>
<dbReference type="PANTHER" id="PTHR19969:SF14">
    <property type="entry name" value="DREADLOCKS, ISOFORM B"/>
    <property type="match status" value="1"/>
</dbReference>
<dbReference type="PANTHER" id="PTHR19969">
    <property type="entry name" value="SH2-SH3 ADAPTOR PROTEIN-RELATED"/>
    <property type="match status" value="1"/>
</dbReference>
<dbReference type="SMART" id="SM00252">
    <property type="entry name" value="SH2"/>
    <property type="match status" value="1"/>
</dbReference>
<dbReference type="Pfam" id="PF00017">
    <property type="entry name" value="SH2"/>
    <property type="match status" value="1"/>
</dbReference>
<accession>A0A7R8X913</accession>
<dbReference type="InterPro" id="IPR001452">
    <property type="entry name" value="SH3_domain"/>
</dbReference>
<evidence type="ECO:0000313" key="9">
    <source>
        <dbReference type="EMBL" id="CAD7242846.1"/>
    </source>
</evidence>
<dbReference type="Proteomes" id="UP000677054">
    <property type="component" value="Unassembled WGS sequence"/>
</dbReference>
<dbReference type="CDD" id="cd11765">
    <property type="entry name" value="SH3_Nck_1"/>
    <property type="match status" value="1"/>
</dbReference>
<evidence type="ECO:0000256" key="3">
    <source>
        <dbReference type="ARBA" id="ARBA00022999"/>
    </source>
</evidence>
<dbReference type="EMBL" id="CAJPEV010000325">
    <property type="protein sequence ID" value="CAG0884005.1"/>
    <property type="molecule type" value="Genomic_DNA"/>
</dbReference>
<dbReference type="SUPFAM" id="SSF50044">
    <property type="entry name" value="SH3-domain"/>
    <property type="match status" value="3"/>
</dbReference>
<keyword evidence="10" id="KW-1185">Reference proteome</keyword>
<dbReference type="InterPro" id="IPR051184">
    <property type="entry name" value="Tyrosine-phos_adapter"/>
</dbReference>
<dbReference type="CDD" id="cd11767">
    <property type="entry name" value="SH3_Nck_3"/>
    <property type="match status" value="1"/>
</dbReference>
<dbReference type="CDD" id="cd11766">
    <property type="entry name" value="SH3_Nck_2"/>
    <property type="match status" value="1"/>
</dbReference>
<dbReference type="Pfam" id="PF00018">
    <property type="entry name" value="SH3_1"/>
    <property type="match status" value="3"/>
</dbReference>
<evidence type="ECO:0000259" key="8">
    <source>
        <dbReference type="PROSITE" id="PS50002"/>
    </source>
</evidence>
<dbReference type="FunFam" id="3.30.505.10:FF:000027">
    <property type="entry name" value="Cytoplasmic protein nck1"/>
    <property type="match status" value="1"/>
</dbReference>
<feature type="region of interest" description="Disordered" evidence="6">
    <location>
        <begin position="283"/>
        <end position="306"/>
    </location>
</feature>
<evidence type="ECO:0000256" key="6">
    <source>
        <dbReference type="SAM" id="MobiDB-lite"/>
    </source>
</evidence>
<sequence>MSSLKIGRFYEHQGPVTMIQINRKSRKGIPMPEESYVIAKYDYVAQGSQELDAKKNERLLLLDDSKHWWRVQNARGQNGYVPSNYVKREKPSIFDSIKKRVKKSGSSAGSKTLPSSSSASPSHDVPSPSPSPVRRPVPPIDPREGIGYAIVKYNYTAQQPDELPLTKGTRILILEKSNDGWWKGQYGNQMGWFPSNYTIEEVEESVHTYARAENVLDIVLALYSFTARNDQELGFRKGEKLEIVDRPASDPEWYKARNAAGQVGLVPSNYLKEVGDGHGHYEAAVRRRGPPDGSSNVSGPVPETTHNGAVTEAVHNLSQLNLTPDTRDRPHLAGREWYYGMITRAQCDALLGTYGQDGDFLVRDSETNVGDYSVSLKAPGRNKHFRVHVDGNLYCIGQRKFQNLDQLVDHYQRAPIYTSQKGEKLYLIRPFPRPNFSTSNPPPPVPM</sequence>
<evidence type="ECO:0008006" key="11">
    <source>
        <dbReference type="Google" id="ProtNLM"/>
    </source>
</evidence>
<reference evidence="9" key="1">
    <citation type="submission" date="2020-11" db="EMBL/GenBank/DDBJ databases">
        <authorList>
            <person name="Tran Van P."/>
        </authorList>
    </citation>
    <scope>NUCLEOTIDE SEQUENCE</scope>
</reference>
<dbReference type="GO" id="GO:0035591">
    <property type="term" value="F:signaling adaptor activity"/>
    <property type="evidence" value="ECO:0007669"/>
    <property type="project" value="TreeGrafter"/>
</dbReference>
<feature type="compositionally biased region" description="Pro residues" evidence="6">
    <location>
        <begin position="127"/>
        <end position="139"/>
    </location>
</feature>
<dbReference type="InterPro" id="IPR017304">
    <property type="entry name" value="NCK"/>
</dbReference>
<gene>
    <name evidence="9" type="ORF">DSTB1V02_LOCUS2790</name>
</gene>
<dbReference type="OrthoDB" id="26539at2759"/>
<dbReference type="GO" id="GO:0048013">
    <property type="term" value="P:ephrin receptor signaling pathway"/>
    <property type="evidence" value="ECO:0007669"/>
    <property type="project" value="TreeGrafter"/>
</dbReference>
<keyword evidence="3 4" id="KW-0727">SH2 domain</keyword>
<evidence type="ECO:0000256" key="5">
    <source>
        <dbReference type="PROSITE-ProRule" id="PRU00192"/>
    </source>
</evidence>
<dbReference type="FunFam" id="2.30.30.40:FF:000061">
    <property type="entry name" value="Cytoplasmic protein"/>
    <property type="match status" value="1"/>
</dbReference>
<name>A0A7R8X913_9CRUS</name>
<dbReference type="GO" id="GO:0005737">
    <property type="term" value="C:cytoplasm"/>
    <property type="evidence" value="ECO:0007669"/>
    <property type="project" value="TreeGrafter"/>
</dbReference>
<dbReference type="FunFam" id="2.30.30.40:FF:000110">
    <property type="entry name" value="Cytoplasmic protein"/>
    <property type="match status" value="1"/>
</dbReference>
<dbReference type="PROSITE" id="PS50001">
    <property type="entry name" value="SH2"/>
    <property type="match status" value="1"/>
</dbReference>
<evidence type="ECO:0000313" key="10">
    <source>
        <dbReference type="Proteomes" id="UP000677054"/>
    </source>
</evidence>
<feature type="domain" description="SH2" evidence="7">
    <location>
        <begin position="337"/>
        <end position="431"/>
    </location>
</feature>
<dbReference type="InterPro" id="IPR036860">
    <property type="entry name" value="SH2_dom_sf"/>
</dbReference>
<dbReference type="Gene3D" id="2.30.30.40">
    <property type="entry name" value="SH3 Domains"/>
    <property type="match status" value="3"/>
</dbReference>
<organism evidence="9">
    <name type="scientific">Darwinula stevensoni</name>
    <dbReference type="NCBI Taxonomy" id="69355"/>
    <lineage>
        <taxon>Eukaryota</taxon>
        <taxon>Metazoa</taxon>
        <taxon>Ecdysozoa</taxon>
        <taxon>Arthropoda</taxon>
        <taxon>Crustacea</taxon>
        <taxon>Oligostraca</taxon>
        <taxon>Ostracoda</taxon>
        <taxon>Podocopa</taxon>
        <taxon>Podocopida</taxon>
        <taxon>Darwinulocopina</taxon>
        <taxon>Darwinuloidea</taxon>
        <taxon>Darwinulidae</taxon>
        <taxon>Darwinula</taxon>
    </lineage>
</organism>
<evidence type="ECO:0000256" key="1">
    <source>
        <dbReference type="ARBA" id="ARBA00022443"/>
    </source>
</evidence>
<evidence type="ECO:0000256" key="4">
    <source>
        <dbReference type="PROSITE-ProRule" id="PRU00191"/>
    </source>
</evidence>
<protein>
    <recommendedName>
        <fullName evidence="11">Cytoplasmic protein NCK1</fullName>
    </recommendedName>
</protein>
<dbReference type="PRINTS" id="PR00401">
    <property type="entry name" value="SH2DOMAIN"/>
</dbReference>
<dbReference type="AlphaFoldDB" id="A0A7R8X913"/>
<feature type="region of interest" description="Disordered" evidence="6">
    <location>
        <begin position="99"/>
        <end position="139"/>
    </location>
</feature>
<evidence type="ECO:0000259" key="7">
    <source>
        <dbReference type="PROSITE" id="PS50001"/>
    </source>
</evidence>
<dbReference type="InterPro" id="IPR000980">
    <property type="entry name" value="SH2"/>
</dbReference>
<dbReference type="PROSITE" id="PS50002">
    <property type="entry name" value="SH3"/>
    <property type="match status" value="3"/>
</dbReference>
<feature type="domain" description="SH3" evidence="8">
    <location>
        <begin position="32"/>
        <end position="91"/>
    </location>
</feature>
<feature type="compositionally biased region" description="Polar residues" evidence="6">
    <location>
        <begin position="293"/>
        <end position="306"/>
    </location>
</feature>
<feature type="domain" description="SH3" evidence="8">
    <location>
        <begin position="214"/>
        <end position="276"/>
    </location>
</feature>
<dbReference type="GO" id="GO:0030971">
    <property type="term" value="F:receptor tyrosine kinase binding"/>
    <property type="evidence" value="ECO:0007669"/>
    <property type="project" value="TreeGrafter"/>
</dbReference>
<dbReference type="GO" id="GO:0048468">
    <property type="term" value="P:cell development"/>
    <property type="evidence" value="ECO:0007669"/>
    <property type="project" value="UniProtKB-ARBA"/>
</dbReference>
<dbReference type="EMBL" id="LR899842">
    <property type="protein sequence ID" value="CAD7242846.1"/>
    <property type="molecule type" value="Genomic_DNA"/>
</dbReference>
<feature type="domain" description="SH3" evidence="8">
    <location>
        <begin position="144"/>
        <end position="203"/>
    </location>
</feature>
<dbReference type="GO" id="GO:0016477">
    <property type="term" value="P:cell migration"/>
    <property type="evidence" value="ECO:0007669"/>
    <property type="project" value="TreeGrafter"/>
</dbReference>
<dbReference type="SMART" id="SM00326">
    <property type="entry name" value="SH3"/>
    <property type="match status" value="3"/>
</dbReference>
<dbReference type="InterPro" id="IPR036028">
    <property type="entry name" value="SH3-like_dom_sf"/>
</dbReference>
<feature type="compositionally biased region" description="Low complexity" evidence="6">
    <location>
        <begin position="104"/>
        <end position="126"/>
    </location>
</feature>
<proteinExistence type="predicted"/>
<dbReference type="Gene3D" id="3.30.505.10">
    <property type="entry name" value="SH2 domain"/>
    <property type="match status" value="1"/>
</dbReference>